<reference evidence="5 6" key="1">
    <citation type="submission" date="2018-04" db="EMBL/GenBank/DDBJ databases">
        <title>Genomic Encyclopedia of Archaeal and Bacterial Type Strains, Phase II (KMG-II): from individual species to whole genera.</title>
        <authorList>
            <person name="Goeker M."/>
        </authorList>
    </citation>
    <scope>NUCLEOTIDE SEQUENCE [LARGE SCALE GENOMIC DNA]</scope>
    <source>
        <strain evidence="5 6">DSM 100977</strain>
    </source>
</reference>
<feature type="active site" description="Proton acceptor" evidence="4">
    <location>
        <position position="76"/>
    </location>
</feature>
<evidence type="ECO:0000256" key="2">
    <source>
        <dbReference type="ARBA" id="ARBA00022801"/>
    </source>
</evidence>
<dbReference type="EC" id="3.6.1.9" evidence="4"/>
<comment type="similarity">
    <text evidence="4">Belongs to the Maf family.</text>
</comment>
<accession>A0A2T6BP89</accession>
<keyword evidence="4" id="KW-0963">Cytoplasm</keyword>
<dbReference type="GO" id="GO:0005737">
    <property type="term" value="C:cytoplasm"/>
    <property type="evidence" value="ECO:0007669"/>
    <property type="project" value="UniProtKB-SubCell"/>
</dbReference>
<dbReference type="GO" id="GO:0047429">
    <property type="term" value="F:nucleoside triphosphate diphosphatase activity"/>
    <property type="evidence" value="ECO:0007669"/>
    <property type="project" value="UniProtKB-EC"/>
</dbReference>
<evidence type="ECO:0000256" key="1">
    <source>
        <dbReference type="ARBA" id="ARBA00001968"/>
    </source>
</evidence>
<evidence type="ECO:0000256" key="3">
    <source>
        <dbReference type="ARBA" id="ARBA00023080"/>
    </source>
</evidence>
<keyword evidence="3 4" id="KW-0546">Nucleotide metabolism</keyword>
<dbReference type="EMBL" id="QBKS01000001">
    <property type="protein sequence ID" value="PTX57881.1"/>
    <property type="molecule type" value="Genomic_DNA"/>
</dbReference>
<organism evidence="5 6">
    <name type="scientific">Litoreibacter ponti</name>
    <dbReference type="NCBI Taxonomy" id="1510457"/>
    <lineage>
        <taxon>Bacteria</taxon>
        <taxon>Pseudomonadati</taxon>
        <taxon>Pseudomonadota</taxon>
        <taxon>Alphaproteobacteria</taxon>
        <taxon>Rhodobacterales</taxon>
        <taxon>Roseobacteraceae</taxon>
        <taxon>Litoreibacter</taxon>
    </lineage>
</organism>
<name>A0A2T6BP89_9RHOB</name>
<dbReference type="InterPro" id="IPR003697">
    <property type="entry name" value="Maf-like"/>
</dbReference>
<gene>
    <name evidence="5" type="ORF">C8N43_2555</name>
</gene>
<evidence type="ECO:0000313" key="5">
    <source>
        <dbReference type="EMBL" id="PTX57881.1"/>
    </source>
</evidence>
<dbReference type="Gene3D" id="3.90.950.10">
    <property type="match status" value="1"/>
</dbReference>
<evidence type="ECO:0000256" key="4">
    <source>
        <dbReference type="HAMAP-Rule" id="MF_00528"/>
    </source>
</evidence>
<comment type="caution">
    <text evidence="4">Lacks conserved residue(s) required for the propagation of feature annotation.</text>
</comment>
<keyword evidence="2 4" id="KW-0378">Hydrolase</keyword>
<comment type="cofactor">
    <cofactor evidence="1 4">
        <name>a divalent metal cation</name>
        <dbReference type="ChEBI" id="CHEBI:60240"/>
    </cofactor>
</comment>
<evidence type="ECO:0000313" key="6">
    <source>
        <dbReference type="Proteomes" id="UP000243978"/>
    </source>
</evidence>
<dbReference type="InterPro" id="IPR029001">
    <property type="entry name" value="ITPase-like_fam"/>
</dbReference>
<dbReference type="PIRSF" id="PIRSF006305">
    <property type="entry name" value="Maf"/>
    <property type="match status" value="1"/>
</dbReference>
<dbReference type="SUPFAM" id="SSF52972">
    <property type="entry name" value="ITPase-like"/>
    <property type="match status" value="1"/>
</dbReference>
<dbReference type="Pfam" id="PF02545">
    <property type="entry name" value="Maf"/>
    <property type="match status" value="1"/>
</dbReference>
<dbReference type="AlphaFoldDB" id="A0A2T6BP89"/>
<dbReference type="PANTHER" id="PTHR43213:SF5">
    <property type="entry name" value="BIFUNCTIONAL DTTP_UTP PYROPHOSPHATASE_METHYLTRANSFERASE PROTEIN-RELATED"/>
    <property type="match status" value="1"/>
</dbReference>
<sequence>MPRPIILASGSTARQTMLRNAGVSFTSIVARIDEDAIKASLIAEDASPRDIGDTLAEFKARRVADKTPDAIVIGADQVLEFERQLLSKPKSQEEAVAQLTAMSGKTHRLLSAAVIYEDAKPVWRTVGQVRLTMRTLGADFIEDYVARNWDEIQHCVGGYQLEAEGARLFARVNGDYFTVLGLPLLEVLGYLTLSGAIDG</sequence>
<dbReference type="NCBIfam" id="TIGR00172">
    <property type="entry name" value="maf"/>
    <property type="match status" value="1"/>
</dbReference>
<dbReference type="PANTHER" id="PTHR43213">
    <property type="entry name" value="BIFUNCTIONAL DTTP/UTP PYROPHOSPHATASE/METHYLTRANSFERASE PROTEIN-RELATED"/>
    <property type="match status" value="1"/>
</dbReference>
<dbReference type="RefSeq" id="WP_107845940.1">
    <property type="nucleotide sequence ID" value="NZ_QBKS01000001.1"/>
</dbReference>
<protein>
    <recommendedName>
        <fullName evidence="4">Nucleoside triphosphate pyrophosphatase</fullName>
        <ecNumber evidence="4">3.6.1.9</ecNumber>
    </recommendedName>
    <alternativeName>
        <fullName evidence="4">Nucleotide pyrophosphatase</fullName>
        <shortName evidence="4">Nucleotide PPase</shortName>
    </alternativeName>
</protein>
<comment type="catalytic activity">
    <reaction evidence="4">
        <text>a ribonucleoside 5'-triphosphate + H2O = a ribonucleoside 5'-phosphate + diphosphate + H(+)</text>
        <dbReference type="Rhea" id="RHEA:23996"/>
        <dbReference type="ChEBI" id="CHEBI:15377"/>
        <dbReference type="ChEBI" id="CHEBI:15378"/>
        <dbReference type="ChEBI" id="CHEBI:33019"/>
        <dbReference type="ChEBI" id="CHEBI:58043"/>
        <dbReference type="ChEBI" id="CHEBI:61557"/>
        <dbReference type="EC" id="3.6.1.9"/>
    </reaction>
</comment>
<comment type="catalytic activity">
    <reaction evidence="4">
        <text>a 2'-deoxyribonucleoside 5'-triphosphate + H2O = a 2'-deoxyribonucleoside 5'-phosphate + diphosphate + H(+)</text>
        <dbReference type="Rhea" id="RHEA:44644"/>
        <dbReference type="ChEBI" id="CHEBI:15377"/>
        <dbReference type="ChEBI" id="CHEBI:15378"/>
        <dbReference type="ChEBI" id="CHEBI:33019"/>
        <dbReference type="ChEBI" id="CHEBI:61560"/>
        <dbReference type="ChEBI" id="CHEBI:65317"/>
        <dbReference type="EC" id="3.6.1.9"/>
    </reaction>
</comment>
<comment type="function">
    <text evidence="4">Nucleoside triphosphate pyrophosphatase. May have a dual role in cell division arrest and in preventing the incorporation of modified nucleotides into cellular nucleic acids.</text>
</comment>
<dbReference type="OrthoDB" id="9813962at2"/>
<dbReference type="GO" id="GO:0009117">
    <property type="term" value="P:nucleotide metabolic process"/>
    <property type="evidence" value="ECO:0007669"/>
    <property type="project" value="UniProtKB-KW"/>
</dbReference>
<dbReference type="Proteomes" id="UP000243978">
    <property type="component" value="Unassembled WGS sequence"/>
</dbReference>
<keyword evidence="6" id="KW-1185">Reference proteome</keyword>
<proteinExistence type="inferred from homology"/>
<comment type="caution">
    <text evidence="5">The sequence shown here is derived from an EMBL/GenBank/DDBJ whole genome shotgun (WGS) entry which is preliminary data.</text>
</comment>
<dbReference type="CDD" id="cd00555">
    <property type="entry name" value="Maf"/>
    <property type="match status" value="1"/>
</dbReference>
<comment type="subcellular location">
    <subcellularLocation>
        <location evidence="4">Cytoplasm</location>
    </subcellularLocation>
</comment>
<dbReference type="HAMAP" id="MF_00528">
    <property type="entry name" value="Maf"/>
    <property type="match status" value="1"/>
</dbReference>